<proteinExistence type="predicted"/>
<gene>
    <name evidence="1" type="ORF">HZZ10_03145</name>
</gene>
<dbReference type="RefSeq" id="WP_179912373.1">
    <property type="nucleotide sequence ID" value="NZ_JACBYE010000004.1"/>
</dbReference>
<comment type="caution">
    <text evidence="1">The sequence shown here is derived from an EMBL/GenBank/DDBJ whole genome shotgun (WGS) entry which is preliminary data.</text>
</comment>
<keyword evidence="2" id="KW-1185">Reference proteome</keyword>
<evidence type="ECO:0000313" key="2">
    <source>
        <dbReference type="Proteomes" id="UP000561011"/>
    </source>
</evidence>
<accession>A0A853EPU6</accession>
<dbReference type="EMBL" id="JACBYE010000004">
    <property type="protein sequence ID" value="NYS92526.1"/>
    <property type="molecule type" value="Genomic_DNA"/>
</dbReference>
<protein>
    <submittedName>
        <fullName evidence="1">Uncharacterized protein</fullName>
    </submittedName>
</protein>
<reference evidence="1 2" key="1">
    <citation type="submission" date="2020-07" db="EMBL/GenBank/DDBJ databases">
        <title>MOT database genomes.</title>
        <authorList>
            <person name="Joseph S."/>
            <person name="Aduse-Opoku J."/>
            <person name="Hashim A."/>
            <person name="Wade W."/>
            <person name="Curtis M."/>
        </authorList>
    </citation>
    <scope>NUCLEOTIDE SEQUENCE [LARGE SCALE GENOMIC DNA]</scope>
    <source>
        <strain evidence="1 2">DSM 100099</strain>
    </source>
</reference>
<name>A0A853EPU6_9MICO</name>
<sequence>MLAARSAWWGDAEWPPHAQLVEVLMDQRSRIIDEVVFAAIKKRVRP</sequence>
<dbReference type="AlphaFoldDB" id="A0A853EPU6"/>
<dbReference type="Proteomes" id="UP000561011">
    <property type="component" value="Unassembled WGS sequence"/>
</dbReference>
<evidence type="ECO:0000313" key="1">
    <source>
        <dbReference type="EMBL" id="NYS92526.1"/>
    </source>
</evidence>
<organism evidence="1 2">
    <name type="scientific">Sanguibacter inulinus</name>
    <dbReference type="NCBI Taxonomy" id="60922"/>
    <lineage>
        <taxon>Bacteria</taxon>
        <taxon>Bacillati</taxon>
        <taxon>Actinomycetota</taxon>
        <taxon>Actinomycetes</taxon>
        <taxon>Micrococcales</taxon>
        <taxon>Sanguibacteraceae</taxon>
        <taxon>Sanguibacter</taxon>
    </lineage>
</organism>